<keyword evidence="1" id="KW-0808">Transferase</keyword>
<dbReference type="Gene3D" id="3.40.50.150">
    <property type="entry name" value="Vaccinia Virus protein VP39"/>
    <property type="match status" value="1"/>
</dbReference>
<dbReference type="Pfam" id="PF13489">
    <property type="entry name" value="Methyltransf_23"/>
    <property type="match status" value="1"/>
</dbReference>
<reference evidence="1" key="1">
    <citation type="submission" date="2020-11" db="EMBL/GenBank/DDBJ databases">
        <authorList>
            <person name="Konstantinou D."/>
            <person name="Gkelis S."/>
            <person name="Popin R."/>
            <person name="Fewer D."/>
            <person name="Sivonen K."/>
        </authorList>
    </citation>
    <scope>NUCLEOTIDE SEQUENCE</scope>
    <source>
        <strain evidence="1">TAU-MAC 1115</strain>
    </source>
</reference>
<evidence type="ECO:0000313" key="1">
    <source>
        <dbReference type="EMBL" id="MBT9317135.1"/>
    </source>
</evidence>
<dbReference type="RefSeq" id="WP_215610203.1">
    <property type="nucleotide sequence ID" value="NZ_JADOES010000039.1"/>
</dbReference>
<dbReference type="SUPFAM" id="SSF53335">
    <property type="entry name" value="S-adenosyl-L-methionine-dependent methyltransferases"/>
    <property type="match status" value="1"/>
</dbReference>
<organism evidence="1 2">
    <name type="scientific">Leptothoe spongobia TAU-MAC 1115</name>
    <dbReference type="NCBI Taxonomy" id="1967444"/>
    <lineage>
        <taxon>Bacteria</taxon>
        <taxon>Bacillati</taxon>
        <taxon>Cyanobacteriota</taxon>
        <taxon>Cyanophyceae</taxon>
        <taxon>Nodosilineales</taxon>
        <taxon>Cymatolegaceae</taxon>
        <taxon>Leptothoe</taxon>
        <taxon>Leptothoe spongobia</taxon>
    </lineage>
</organism>
<keyword evidence="2" id="KW-1185">Reference proteome</keyword>
<protein>
    <submittedName>
        <fullName evidence="1">Class I SAM-dependent methyltransferase</fullName>
    </submittedName>
</protein>
<evidence type="ECO:0000313" key="2">
    <source>
        <dbReference type="Proteomes" id="UP000717364"/>
    </source>
</evidence>
<gene>
    <name evidence="1" type="ORF">IXB50_17060</name>
</gene>
<dbReference type="InterPro" id="IPR029063">
    <property type="entry name" value="SAM-dependent_MTases_sf"/>
</dbReference>
<comment type="caution">
    <text evidence="1">The sequence shown here is derived from an EMBL/GenBank/DDBJ whole genome shotgun (WGS) entry which is preliminary data.</text>
</comment>
<reference evidence="1" key="2">
    <citation type="journal article" date="2021" name="Mar. Drugs">
        <title>Genome Reduction and Secondary Metabolism of the Marine Sponge-Associated Cyanobacterium Leptothoe.</title>
        <authorList>
            <person name="Konstantinou D."/>
            <person name="Popin R.V."/>
            <person name="Fewer D.P."/>
            <person name="Sivonen K."/>
            <person name="Gkelis S."/>
        </authorList>
    </citation>
    <scope>NUCLEOTIDE SEQUENCE</scope>
    <source>
        <strain evidence="1">TAU-MAC 1115</strain>
    </source>
</reference>
<dbReference type="EMBL" id="JADOES010000039">
    <property type="protein sequence ID" value="MBT9317135.1"/>
    <property type="molecule type" value="Genomic_DNA"/>
</dbReference>
<dbReference type="CDD" id="cd02440">
    <property type="entry name" value="AdoMet_MTases"/>
    <property type="match status" value="1"/>
</dbReference>
<dbReference type="AlphaFoldDB" id="A0A947DHM7"/>
<name>A0A947DHM7_9CYAN</name>
<dbReference type="GO" id="GO:0008168">
    <property type="term" value="F:methyltransferase activity"/>
    <property type="evidence" value="ECO:0007669"/>
    <property type="project" value="UniProtKB-KW"/>
</dbReference>
<proteinExistence type="predicted"/>
<accession>A0A947DHM7</accession>
<dbReference type="GO" id="GO:0032259">
    <property type="term" value="P:methylation"/>
    <property type="evidence" value="ECO:0007669"/>
    <property type="project" value="UniProtKB-KW"/>
</dbReference>
<keyword evidence="1" id="KW-0489">Methyltransferase</keyword>
<sequence length="304" mass="33958">MSSSVSLSSPEKGPQLRTQCAICHHNSQPVFEKYGYWIRACQNCGHHFADLVPDVTHAQQVYGDDYFEGGGAGYSDYLAEAKLLKKHGRRYGLKVNKYTKPGRLLDVGSAAGFILQGLIDTGWQGMGIEPNDRVATYARENLGLPVQTGTLEELSPQDFGNNTYDLITFIQVIPHFYNLRQALSVAASVTASDGYWLIETWNRSSWTARVLGQGWHEYSPPSVLHWFSPEEIASLGSQFGFRVVAKGRPSKWINGGHAKSLLRYKFQDSAIGRLLIPLLNLVPDGMDFPYPAEDLFWILLQKSN</sequence>
<dbReference type="Proteomes" id="UP000717364">
    <property type="component" value="Unassembled WGS sequence"/>
</dbReference>